<dbReference type="Proteomes" id="UP000051908">
    <property type="component" value="Unassembled WGS sequence"/>
</dbReference>
<dbReference type="RefSeq" id="WP_025084961.1">
    <property type="nucleotide sequence ID" value="NZ_AZES01000058.1"/>
</dbReference>
<protein>
    <recommendedName>
        <fullName evidence="3">Helix-turn-helix domain-containing protein</fullName>
    </recommendedName>
</protein>
<sequence length="87" mass="9933">MEITLSHDQQASLGDDIYKLVTDSISKARKDASIDSKDFFRKKEACMYLGVSNNTLDKFLAIGMPYHVVRGITLYSKEEIKQFVLKQ</sequence>
<dbReference type="GeneID" id="96667864"/>
<gene>
    <name evidence="1" type="ORF">FD33_GL002210</name>
</gene>
<organism evidence="1 2">
    <name type="scientific">Companilactobacillus paralimentarius DSM 13238 = JCM 10415</name>
    <dbReference type="NCBI Taxonomy" id="1122151"/>
    <lineage>
        <taxon>Bacteria</taxon>
        <taxon>Bacillati</taxon>
        <taxon>Bacillota</taxon>
        <taxon>Bacilli</taxon>
        <taxon>Lactobacillales</taxon>
        <taxon>Lactobacillaceae</taxon>
        <taxon>Companilactobacillus</taxon>
    </lineage>
</organism>
<dbReference type="SUPFAM" id="SSF46955">
    <property type="entry name" value="Putative DNA-binding domain"/>
    <property type="match status" value="1"/>
</dbReference>
<dbReference type="AlphaFoldDB" id="A0A0R1PFL6"/>
<name>A0A0R1PFL6_9LACO</name>
<evidence type="ECO:0008006" key="3">
    <source>
        <dbReference type="Google" id="ProtNLM"/>
    </source>
</evidence>
<dbReference type="OrthoDB" id="2876156at2"/>
<dbReference type="InterPro" id="IPR009061">
    <property type="entry name" value="DNA-bd_dom_put_sf"/>
</dbReference>
<evidence type="ECO:0000313" key="1">
    <source>
        <dbReference type="EMBL" id="KRL31229.1"/>
    </source>
</evidence>
<comment type="caution">
    <text evidence="1">The sequence shown here is derived from an EMBL/GenBank/DDBJ whole genome shotgun (WGS) entry which is preliminary data.</text>
</comment>
<dbReference type="PATRIC" id="fig|1122151.5.peg.2282"/>
<evidence type="ECO:0000313" key="2">
    <source>
        <dbReference type="Proteomes" id="UP000051908"/>
    </source>
</evidence>
<reference evidence="1 2" key="1">
    <citation type="journal article" date="2015" name="Genome Announc.">
        <title>Expanding the biotechnology potential of lactobacilli through comparative genomics of 213 strains and associated genera.</title>
        <authorList>
            <person name="Sun Z."/>
            <person name="Harris H.M."/>
            <person name="McCann A."/>
            <person name="Guo C."/>
            <person name="Argimon S."/>
            <person name="Zhang W."/>
            <person name="Yang X."/>
            <person name="Jeffery I.B."/>
            <person name="Cooney J.C."/>
            <person name="Kagawa T.F."/>
            <person name="Liu W."/>
            <person name="Song Y."/>
            <person name="Salvetti E."/>
            <person name="Wrobel A."/>
            <person name="Rasinkangas P."/>
            <person name="Parkhill J."/>
            <person name="Rea M.C."/>
            <person name="O'Sullivan O."/>
            <person name="Ritari J."/>
            <person name="Douillard F.P."/>
            <person name="Paul Ross R."/>
            <person name="Yang R."/>
            <person name="Briner A.E."/>
            <person name="Felis G.E."/>
            <person name="de Vos W.M."/>
            <person name="Barrangou R."/>
            <person name="Klaenhammer T.R."/>
            <person name="Caufield P.W."/>
            <person name="Cui Y."/>
            <person name="Zhang H."/>
            <person name="O'Toole P.W."/>
        </authorList>
    </citation>
    <scope>NUCLEOTIDE SEQUENCE [LARGE SCALE GENOMIC DNA]</scope>
    <source>
        <strain evidence="1 2">DSM 13238</strain>
    </source>
</reference>
<accession>A0A0R1PFL6</accession>
<keyword evidence="2" id="KW-1185">Reference proteome</keyword>
<dbReference type="EMBL" id="AZES01000058">
    <property type="protein sequence ID" value="KRL31229.1"/>
    <property type="molecule type" value="Genomic_DNA"/>
</dbReference>
<proteinExistence type="predicted"/>